<name>A0A2G5VA89_9PELO</name>
<dbReference type="AlphaFoldDB" id="A0A2G5VA89"/>
<dbReference type="Proteomes" id="UP000230233">
    <property type="component" value="Chromosome II"/>
</dbReference>
<accession>A0A2G5VA89</accession>
<evidence type="ECO:0000313" key="2">
    <source>
        <dbReference type="EMBL" id="PIC48456.1"/>
    </source>
</evidence>
<protein>
    <submittedName>
        <fullName evidence="2">Uncharacterized protein</fullName>
    </submittedName>
</protein>
<dbReference type="EMBL" id="PDUG01000002">
    <property type="protein sequence ID" value="PIC48456.1"/>
    <property type="molecule type" value="Genomic_DNA"/>
</dbReference>
<feature type="coiled-coil region" evidence="1">
    <location>
        <begin position="37"/>
        <end position="89"/>
    </location>
</feature>
<organism evidence="2 3">
    <name type="scientific">Caenorhabditis nigoni</name>
    <dbReference type="NCBI Taxonomy" id="1611254"/>
    <lineage>
        <taxon>Eukaryota</taxon>
        <taxon>Metazoa</taxon>
        <taxon>Ecdysozoa</taxon>
        <taxon>Nematoda</taxon>
        <taxon>Chromadorea</taxon>
        <taxon>Rhabditida</taxon>
        <taxon>Rhabditina</taxon>
        <taxon>Rhabditomorpha</taxon>
        <taxon>Rhabditoidea</taxon>
        <taxon>Rhabditidae</taxon>
        <taxon>Peloderinae</taxon>
        <taxon>Caenorhabditis</taxon>
    </lineage>
</organism>
<keyword evidence="1" id="KW-0175">Coiled coil</keyword>
<proteinExistence type="predicted"/>
<evidence type="ECO:0000256" key="1">
    <source>
        <dbReference type="SAM" id="Coils"/>
    </source>
</evidence>
<gene>
    <name evidence="2" type="primary">Cnig_chr_II.g7416</name>
    <name evidence="2" type="ORF">B9Z55_007416</name>
</gene>
<keyword evidence="3" id="KW-1185">Reference proteome</keyword>
<comment type="caution">
    <text evidence="2">The sequence shown here is derived from an EMBL/GenBank/DDBJ whole genome shotgun (WGS) entry which is preliminary data.</text>
</comment>
<evidence type="ECO:0000313" key="3">
    <source>
        <dbReference type="Proteomes" id="UP000230233"/>
    </source>
</evidence>
<reference evidence="3" key="1">
    <citation type="submission" date="2017-10" db="EMBL/GenBank/DDBJ databases">
        <title>Rapid genome shrinkage in a self-fertile nematode reveals novel sperm competition proteins.</title>
        <authorList>
            <person name="Yin D."/>
            <person name="Schwarz E.M."/>
            <person name="Thomas C.G."/>
            <person name="Felde R.L."/>
            <person name="Korf I.F."/>
            <person name="Cutter A.D."/>
            <person name="Schartner C.M."/>
            <person name="Ralston E.J."/>
            <person name="Meyer B.J."/>
            <person name="Haag E.S."/>
        </authorList>
    </citation>
    <scope>NUCLEOTIDE SEQUENCE [LARGE SCALE GENOMIC DNA]</scope>
    <source>
        <strain evidence="3">JU1422</strain>
    </source>
</reference>
<dbReference type="OrthoDB" id="5881150at2759"/>
<sequence>MTPRILRRAPSESTLHKKNMELRQDKLALQEQIRVIVKDAENHIDWLERKYDDLAMEFQESLMRKDKELEEKDNMIERLLREKNQITNGQNSSSIAFPTFEDAVKYVKVRFPLPQIEKVDDLNRYLFNVNDEKRVNPQLKIRVSSGYHLYRHANRADGKAWEDVDEEEKSEWQKRYKQIARIQGAQVKAGLIFHKEMKN</sequence>